<sequence>MSYYFTIIGTRDNPLYEVELLSFKNASNLASTTSMSSAATSASTSITAGVASAAQEGSEGFVPGRSQFTQSTRELLPFIANSSIDLIEDQMWSNSMLNLGKIDQFYGISISAYLTQGQIKFILCYDSNKEEISIKQFFQDVNDLYVKTLMNPFYKVNDAIISPDFDFKVKLIAKKYL</sequence>
<dbReference type="InterPro" id="IPR011012">
    <property type="entry name" value="Longin-like_dom_sf"/>
</dbReference>
<gene>
    <name evidence="1" type="ORF">LELG_01400</name>
</gene>
<dbReference type="AlphaFoldDB" id="A5DVL4"/>
<evidence type="ECO:0008006" key="3">
    <source>
        <dbReference type="Google" id="ProtNLM"/>
    </source>
</evidence>
<dbReference type="GO" id="GO:1990071">
    <property type="term" value="C:TRAPPII protein complex"/>
    <property type="evidence" value="ECO:0007669"/>
    <property type="project" value="EnsemblFungi"/>
</dbReference>
<evidence type="ECO:0000313" key="2">
    <source>
        <dbReference type="Proteomes" id="UP000001996"/>
    </source>
</evidence>
<reference evidence="1 2" key="1">
    <citation type="journal article" date="2009" name="Nature">
        <title>Evolution of pathogenicity and sexual reproduction in eight Candida genomes.</title>
        <authorList>
            <person name="Butler G."/>
            <person name="Rasmussen M.D."/>
            <person name="Lin M.F."/>
            <person name="Santos M.A."/>
            <person name="Sakthikumar S."/>
            <person name="Munro C.A."/>
            <person name="Rheinbay E."/>
            <person name="Grabherr M."/>
            <person name="Forche A."/>
            <person name="Reedy J.L."/>
            <person name="Agrafioti I."/>
            <person name="Arnaud M.B."/>
            <person name="Bates S."/>
            <person name="Brown A.J."/>
            <person name="Brunke S."/>
            <person name="Costanzo M.C."/>
            <person name="Fitzpatrick D.A."/>
            <person name="de Groot P.W."/>
            <person name="Harris D."/>
            <person name="Hoyer L.L."/>
            <person name="Hube B."/>
            <person name="Klis F.M."/>
            <person name="Kodira C."/>
            <person name="Lennard N."/>
            <person name="Logue M.E."/>
            <person name="Martin R."/>
            <person name="Neiman A.M."/>
            <person name="Nikolaou E."/>
            <person name="Quail M.A."/>
            <person name="Quinn J."/>
            <person name="Santos M.C."/>
            <person name="Schmitzberger F.F."/>
            <person name="Sherlock G."/>
            <person name="Shah P."/>
            <person name="Silverstein K.A."/>
            <person name="Skrzypek M.S."/>
            <person name="Soll D."/>
            <person name="Staggs R."/>
            <person name="Stansfield I."/>
            <person name="Stumpf M.P."/>
            <person name="Sudbery P.E."/>
            <person name="Srikantha T."/>
            <person name="Zeng Q."/>
            <person name="Berman J."/>
            <person name="Berriman M."/>
            <person name="Heitman J."/>
            <person name="Gow N.A."/>
            <person name="Lorenz M.C."/>
            <person name="Birren B.W."/>
            <person name="Kellis M."/>
            <person name="Cuomo C.A."/>
        </authorList>
    </citation>
    <scope>NUCLEOTIDE SEQUENCE [LARGE SCALE GENOMIC DNA]</scope>
    <source>
        <strain evidence="2">ATCC 11503 / BCRC 21390 / CBS 2605 / JCM 1781 / NBRC 1676 / NRRL YB-4239</strain>
    </source>
</reference>
<dbReference type="GO" id="GO:1990072">
    <property type="term" value="C:TRAPPIII protein complex"/>
    <property type="evidence" value="ECO:0007669"/>
    <property type="project" value="EnsemblFungi"/>
</dbReference>
<dbReference type="Gene3D" id="3.30.450.70">
    <property type="match status" value="1"/>
</dbReference>
<dbReference type="InterPro" id="IPR006722">
    <property type="entry name" value="Sedlin"/>
</dbReference>
<name>A5DVL4_LODEL</name>
<keyword evidence="2" id="KW-1185">Reference proteome</keyword>
<dbReference type="VEuPathDB" id="FungiDB:LELG_01400"/>
<dbReference type="FunCoup" id="A5DVL4">
    <property type="interactions" value="331"/>
</dbReference>
<dbReference type="SUPFAM" id="SSF64356">
    <property type="entry name" value="SNARE-like"/>
    <property type="match status" value="1"/>
</dbReference>
<dbReference type="EMBL" id="CH981525">
    <property type="protein sequence ID" value="EDK43222.1"/>
    <property type="molecule type" value="Genomic_DNA"/>
</dbReference>
<dbReference type="OMA" id="HEAKNDE"/>
<proteinExistence type="predicted"/>
<dbReference type="eggNOG" id="KOG3487">
    <property type="taxonomic scope" value="Eukaryota"/>
</dbReference>
<dbReference type="GO" id="GO:0006888">
    <property type="term" value="P:endoplasmic reticulum to Golgi vesicle-mediated transport"/>
    <property type="evidence" value="ECO:0007669"/>
    <property type="project" value="EnsemblFungi"/>
</dbReference>
<dbReference type="Pfam" id="PF04628">
    <property type="entry name" value="Sedlin_N"/>
    <property type="match status" value="1"/>
</dbReference>
<dbReference type="OrthoDB" id="10252102at2759"/>
<dbReference type="KEGG" id="lel:PVL30_001370"/>
<protein>
    <recommendedName>
        <fullName evidence="3">Trafficking protein particle complex subunit 2</fullName>
    </recommendedName>
</protein>
<dbReference type="CDD" id="cd14825">
    <property type="entry name" value="TRAPPC2_sedlin"/>
    <property type="match status" value="1"/>
</dbReference>
<organism evidence="1 2">
    <name type="scientific">Lodderomyces elongisporus (strain ATCC 11503 / CBS 2605 / JCM 1781 / NBRC 1676 / NRRL YB-4239)</name>
    <name type="common">Yeast</name>
    <name type="synonym">Saccharomyces elongisporus</name>
    <dbReference type="NCBI Taxonomy" id="379508"/>
    <lineage>
        <taxon>Eukaryota</taxon>
        <taxon>Fungi</taxon>
        <taxon>Dikarya</taxon>
        <taxon>Ascomycota</taxon>
        <taxon>Saccharomycotina</taxon>
        <taxon>Pichiomycetes</taxon>
        <taxon>Debaryomycetaceae</taxon>
        <taxon>Candida/Lodderomyces clade</taxon>
        <taxon>Lodderomyces</taxon>
    </lineage>
</organism>
<dbReference type="GeneID" id="5234484"/>
<dbReference type="PANTHER" id="PTHR12403">
    <property type="entry name" value="TRAFFICKING PROTEIN PARTICLE COMPLEX SUBUNIT 2"/>
    <property type="match status" value="1"/>
</dbReference>
<dbReference type="GO" id="GO:1990070">
    <property type="term" value="C:TRAPPI protein complex"/>
    <property type="evidence" value="ECO:0007669"/>
    <property type="project" value="EnsemblFungi"/>
</dbReference>
<dbReference type="GO" id="GO:0065003">
    <property type="term" value="P:protein-containing complex assembly"/>
    <property type="evidence" value="ECO:0007669"/>
    <property type="project" value="EnsemblFungi"/>
</dbReference>
<dbReference type="InParanoid" id="A5DVL4"/>
<accession>A5DVL4</accession>
<dbReference type="Proteomes" id="UP000001996">
    <property type="component" value="Unassembled WGS sequence"/>
</dbReference>
<evidence type="ECO:0000313" key="1">
    <source>
        <dbReference type="EMBL" id="EDK43222.1"/>
    </source>
</evidence>
<dbReference type="STRING" id="379508.A5DVL4"/>
<dbReference type="HOGENOM" id="CLU_085828_3_0_1"/>